<dbReference type="OrthoDB" id="5313079at2759"/>
<keyword evidence="1" id="KW-0472">Membrane</keyword>
<keyword evidence="1" id="KW-1133">Transmembrane helix</keyword>
<dbReference type="SUPFAM" id="SSF48097">
    <property type="entry name" value="Regulator of G-protein signaling, RGS"/>
    <property type="match status" value="1"/>
</dbReference>
<feature type="transmembrane region" description="Helical" evidence="1">
    <location>
        <begin position="221"/>
        <end position="240"/>
    </location>
</feature>
<feature type="transmembrane region" description="Helical" evidence="1">
    <location>
        <begin position="99"/>
        <end position="117"/>
    </location>
</feature>
<feature type="transmembrane region" description="Helical" evidence="1">
    <location>
        <begin position="252"/>
        <end position="272"/>
    </location>
</feature>
<accession>A0A9P9AA48</accession>
<keyword evidence="1" id="KW-0812">Transmembrane</keyword>
<evidence type="ECO:0000256" key="1">
    <source>
        <dbReference type="SAM" id="Phobius"/>
    </source>
</evidence>
<proteinExistence type="predicted"/>
<sequence>MNASAIRSPHGRVTIYNLPPSPARWDAVGVFYMIFSATWTVIVLIGMIFCWLNRQSPVLRIRGLPLSFASITTLHIYWVLAQIAYPIGPTIPVVLAYDFRYFFMGIWLALGIALLHASNLRFLHIAKLQKQFTHAEIRSWDDRSRVESSWLSRLRHMSFARRVILFVGAAMVLQVLLVVSMWLSREKYHPTFGIAGTGIQSWTVAEQIVELGRGWEWWPTVLWLAIWTWMVAPFILFRAWSIRDTMGWRVQTIGCCIASLHAVPMFMIAKYVPAFVPVNVYMDPSQWIHLSIMLFEVFATFVPAFQVLKLKSIQKKAASSSNNWEMATRTATLRTPTSSSDIKFAYSSSAAEKGQVQETSLAGDDLQSYLLTMEALEHVLNCNTDSLQEFSALCDFSGENIAFITRASALRSMQINSLGEQSRQEVFERALGIYIDFISPSHAVFPLNLPRQELRQLEAVFKRSARAIIGAAPTSLATPNDSQSQLNDGGSDAGTQFTGEVPEIFDLFVFDKAVSHVKYLVLTNTWPKFVVEMQRRKRVDETSGSVRSGSTVGSGVS</sequence>
<keyword evidence="3" id="KW-1185">Reference proteome</keyword>
<organism evidence="2 3">
    <name type="scientific">Plectosphaerella plurivora</name>
    <dbReference type="NCBI Taxonomy" id="936078"/>
    <lineage>
        <taxon>Eukaryota</taxon>
        <taxon>Fungi</taxon>
        <taxon>Dikarya</taxon>
        <taxon>Ascomycota</taxon>
        <taxon>Pezizomycotina</taxon>
        <taxon>Sordariomycetes</taxon>
        <taxon>Hypocreomycetidae</taxon>
        <taxon>Glomerellales</taxon>
        <taxon>Plectosphaerellaceae</taxon>
        <taxon>Plectosphaerella</taxon>
    </lineage>
</organism>
<dbReference type="EMBL" id="JAGSXJ010000016">
    <property type="protein sequence ID" value="KAH6684830.1"/>
    <property type="molecule type" value="Genomic_DNA"/>
</dbReference>
<comment type="caution">
    <text evidence="2">The sequence shown here is derived from an EMBL/GenBank/DDBJ whole genome shotgun (WGS) entry which is preliminary data.</text>
</comment>
<dbReference type="Proteomes" id="UP000770015">
    <property type="component" value="Unassembled WGS sequence"/>
</dbReference>
<protein>
    <recommendedName>
        <fullName evidence="4">RGS domain-containing protein</fullName>
    </recommendedName>
</protein>
<feature type="transmembrane region" description="Helical" evidence="1">
    <location>
        <begin position="163"/>
        <end position="183"/>
    </location>
</feature>
<evidence type="ECO:0008006" key="4">
    <source>
        <dbReference type="Google" id="ProtNLM"/>
    </source>
</evidence>
<name>A0A9P9AA48_9PEZI</name>
<gene>
    <name evidence="2" type="ORF">F5X68DRAFT_241801</name>
</gene>
<dbReference type="AlphaFoldDB" id="A0A9P9AA48"/>
<feature type="transmembrane region" description="Helical" evidence="1">
    <location>
        <begin position="64"/>
        <end position="87"/>
    </location>
</feature>
<dbReference type="InterPro" id="IPR044926">
    <property type="entry name" value="RGS_subdomain_2"/>
</dbReference>
<evidence type="ECO:0000313" key="2">
    <source>
        <dbReference type="EMBL" id="KAH6684830.1"/>
    </source>
</evidence>
<feature type="transmembrane region" description="Helical" evidence="1">
    <location>
        <begin position="287"/>
        <end position="308"/>
    </location>
</feature>
<evidence type="ECO:0000313" key="3">
    <source>
        <dbReference type="Proteomes" id="UP000770015"/>
    </source>
</evidence>
<dbReference type="InterPro" id="IPR036305">
    <property type="entry name" value="RGS_sf"/>
</dbReference>
<dbReference type="Gene3D" id="1.10.167.10">
    <property type="entry name" value="Regulator of G-protein Signalling 4, domain 2"/>
    <property type="match status" value="1"/>
</dbReference>
<reference evidence="2" key="1">
    <citation type="journal article" date="2021" name="Nat. Commun.">
        <title>Genetic determinants of endophytism in the Arabidopsis root mycobiome.</title>
        <authorList>
            <person name="Mesny F."/>
            <person name="Miyauchi S."/>
            <person name="Thiergart T."/>
            <person name="Pickel B."/>
            <person name="Atanasova L."/>
            <person name="Karlsson M."/>
            <person name="Huettel B."/>
            <person name="Barry K.W."/>
            <person name="Haridas S."/>
            <person name="Chen C."/>
            <person name="Bauer D."/>
            <person name="Andreopoulos W."/>
            <person name="Pangilinan J."/>
            <person name="LaButti K."/>
            <person name="Riley R."/>
            <person name="Lipzen A."/>
            <person name="Clum A."/>
            <person name="Drula E."/>
            <person name="Henrissat B."/>
            <person name="Kohler A."/>
            <person name="Grigoriev I.V."/>
            <person name="Martin F.M."/>
            <person name="Hacquard S."/>
        </authorList>
    </citation>
    <scope>NUCLEOTIDE SEQUENCE</scope>
    <source>
        <strain evidence="2">MPI-SDFR-AT-0117</strain>
    </source>
</reference>
<feature type="transmembrane region" description="Helical" evidence="1">
    <location>
        <begin position="30"/>
        <end position="52"/>
    </location>
</feature>